<evidence type="ECO:0000256" key="3">
    <source>
        <dbReference type="ARBA" id="ARBA00022989"/>
    </source>
</evidence>
<dbReference type="RefSeq" id="WP_179642728.1">
    <property type="nucleotide sequence ID" value="NZ_BAAAYY010000033.1"/>
</dbReference>
<reference evidence="9 10" key="1">
    <citation type="submission" date="2020-07" db="EMBL/GenBank/DDBJ databases">
        <title>Sequencing the genomes of 1000 actinobacteria strains.</title>
        <authorList>
            <person name="Klenk H.-P."/>
        </authorList>
    </citation>
    <scope>NUCLEOTIDE SEQUENCE [LARGE SCALE GENOMIC DNA]</scope>
    <source>
        <strain evidence="9 10">CXB654</strain>
    </source>
</reference>
<comment type="caution">
    <text evidence="9">The sequence shown here is derived from an EMBL/GenBank/DDBJ whole genome shotgun (WGS) entry which is preliminary data.</text>
</comment>
<name>A0A852TRM2_9ACTN</name>
<feature type="transmembrane region" description="Helical" evidence="6">
    <location>
        <begin position="174"/>
        <end position="197"/>
    </location>
</feature>
<feature type="domain" description="ABC transmembrane type-2" evidence="8">
    <location>
        <begin position="64"/>
        <end position="287"/>
    </location>
</feature>
<dbReference type="GO" id="GO:0140359">
    <property type="term" value="F:ABC-type transporter activity"/>
    <property type="evidence" value="ECO:0007669"/>
    <property type="project" value="InterPro"/>
</dbReference>
<dbReference type="Proteomes" id="UP000589036">
    <property type="component" value="Unassembled WGS sequence"/>
</dbReference>
<dbReference type="InterPro" id="IPR013525">
    <property type="entry name" value="ABC2_TM"/>
</dbReference>
<proteinExistence type="inferred from homology"/>
<dbReference type="Pfam" id="PF01061">
    <property type="entry name" value="ABC2_membrane"/>
    <property type="match status" value="1"/>
</dbReference>
<evidence type="ECO:0000256" key="1">
    <source>
        <dbReference type="ARBA" id="ARBA00004141"/>
    </source>
</evidence>
<evidence type="ECO:0000256" key="6">
    <source>
        <dbReference type="RuleBase" id="RU361157"/>
    </source>
</evidence>
<evidence type="ECO:0000313" key="9">
    <source>
        <dbReference type="EMBL" id="NYE46659.1"/>
    </source>
</evidence>
<dbReference type="PRINTS" id="PR00164">
    <property type="entry name" value="ABC2TRNSPORT"/>
</dbReference>
<organism evidence="9 10">
    <name type="scientific">Spinactinospora alkalitolerans</name>
    <dbReference type="NCBI Taxonomy" id="687207"/>
    <lineage>
        <taxon>Bacteria</taxon>
        <taxon>Bacillati</taxon>
        <taxon>Actinomycetota</taxon>
        <taxon>Actinomycetes</taxon>
        <taxon>Streptosporangiales</taxon>
        <taxon>Nocardiopsidaceae</taxon>
        <taxon>Spinactinospora</taxon>
    </lineage>
</organism>
<keyword evidence="5" id="KW-0046">Antibiotic resistance</keyword>
<dbReference type="PANTHER" id="PTHR43229">
    <property type="entry name" value="NODULATION PROTEIN J"/>
    <property type="match status" value="1"/>
</dbReference>
<dbReference type="InterPro" id="IPR047817">
    <property type="entry name" value="ABC2_TM_bact-type"/>
</dbReference>
<feature type="transmembrane region" description="Helical" evidence="6">
    <location>
        <begin position="98"/>
        <end position="120"/>
    </location>
</feature>
<keyword evidence="3 6" id="KW-1133">Transmembrane helix</keyword>
<keyword evidence="10" id="KW-1185">Reference proteome</keyword>
<keyword evidence="6" id="KW-1003">Cell membrane</keyword>
<dbReference type="EMBL" id="JACCCC010000001">
    <property type="protein sequence ID" value="NYE46659.1"/>
    <property type="molecule type" value="Genomic_DNA"/>
</dbReference>
<evidence type="ECO:0000259" key="8">
    <source>
        <dbReference type="PROSITE" id="PS51012"/>
    </source>
</evidence>
<keyword evidence="6" id="KW-0813">Transport</keyword>
<dbReference type="PANTHER" id="PTHR43229:SF2">
    <property type="entry name" value="NODULATION PROTEIN J"/>
    <property type="match status" value="1"/>
</dbReference>
<dbReference type="PIRSF" id="PIRSF006648">
    <property type="entry name" value="DrrB"/>
    <property type="match status" value="1"/>
</dbReference>
<dbReference type="InterPro" id="IPR051784">
    <property type="entry name" value="Nod_factor_ABC_transporter"/>
</dbReference>
<feature type="transmembrane region" description="Helical" evidence="6">
    <location>
        <begin position="209"/>
        <end position="228"/>
    </location>
</feature>
<feature type="transmembrane region" description="Helical" evidence="6">
    <location>
        <begin position="66"/>
        <end position="86"/>
    </location>
</feature>
<feature type="region of interest" description="Disordered" evidence="7">
    <location>
        <begin position="1"/>
        <end position="39"/>
    </location>
</feature>
<protein>
    <recommendedName>
        <fullName evidence="6">Transport permease protein</fullName>
    </recommendedName>
</protein>
<evidence type="ECO:0000256" key="4">
    <source>
        <dbReference type="ARBA" id="ARBA00023136"/>
    </source>
</evidence>
<feature type="compositionally biased region" description="Low complexity" evidence="7">
    <location>
        <begin position="7"/>
        <end position="37"/>
    </location>
</feature>
<dbReference type="AlphaFoldDB" id="A0A852TRM2"/>
<sequence length="287" mass="29040">MTDHARNSSSSPRSRAPSGPPSQASPARRPASGAFSPNPGAAPLPRMVLAQAGMELRVMLRNGEQLLLTMVIPVLLLVGFSVTSLLDLGDGTRVDFLAPGIIALAVMSTAFTGQAIGTGFERRYGVLKRLGATPLSRLGLLGAKTLAVLAVQALQIAVLAGVALALGWSPAGGAAGAAQAAVLVLLATAAFSSLALLMAGTLRAEATLAAANLVYVVLLGLGGVVFPVDRYPEAAQPVLAALPITALADGLRAVLTDGAGPPLLSLTVLAAWAAVAAALASRFFRWE</sequence>
<accession>A0A852TRM2</accession>
<evidence type="ECO:0000256" key="7">
    <source>
        <dbReference type="SAM" id="MobiDB-lite"/>
    </source>
</evidence>
<comment type="subcellular location">
    <subcellularLocation>
        <location evidence="6">Cell membrane</location>
        <topology evidence="6">Multi-pass membrane protein</topology>
    </subcellularLocation>
    <subcellularLocation>
        <location evidence="1">Membrane</location>
        <topology evidence="1">Multi-pass membrane protein</topology>
    </subcellularLocation>
</comment>
<dbReference type="InterPro" id="IPR000412">
    <property type="entry name" value="ABC_2_transport"/>
</dbReference>
<evidence type="ECO:0000256" key="2">
    <source>
        <dbReference type="ARBA" id="ARBA00022692"/>
    </source>
</evidence>
<keyword evidence="4 6" id="KW-0472">Membrane</keyword>
<gene>
    <name evidence="9" type="ORF">HDA32_001779</name>
</gene>
<keyword evidence="2 6" id="KW-0812">Transmembrane</keyword>
<dbReference type="GO" id="GO:0046677">
    <property type="term" value="P:response to antibiotic"/>
    <property type="evidence" value="ECO:0007669"/>
    <property type="project" value="UniProtKB-KW"/>
</dbReference>
<dbReference type="GO" id="GO:0043190">
    <property type="term" value="C:ATP-binding cassette (ABC) transporter complex"/>
    <property type="evidence" value="ECO:0007669"/>
    <property type="project" value="InterPro"/>
</dbReference>
<evidence type="ECO:0000313" key="10">
    <source>
        <dbReference type="Proteomes" id="UP000589036"/>
    </source>
</evidence>
<feature type="transmembrane region" description="Helical" evidence="6">
    <location>
        <begin position="263"/>
        <end position="284"/>
    </location>
</feature>
<feature type="transmembrane region" description="Helical" evidence="6">
    <location>
        <begin position="141"/>
        <end position="168"/>
    </location>
</feature>
<comment type="similarity">
    <text evidence="6">Belongs to the ABC-2 integral membrane protein family.</text>
</comment>
<dbReference type="PROSITE" id="PS51012">
    <property type="entry name" value="ABC_TM2"/>
    <property type="match status" value="1"/>
</dbReference>
<evidence type="ECO:0000256" key="5">
    <source>
        <dbReference type="ARBA" id="ARBA00023251"/>
    </source>
</evidence>